<evidence type="ECO:0000256" key="2">
    <source>
        <dbReference type="SAM" id="Phobius"/>
    </source>
</evidence>
<dbReference type="OrthoDB" id="10573430at2759"/>
<dbReference type="AlphaFoldDB" id="A0A5N4A788"/>
<comment type="caution">
    <text evidence="3">The sequence shown here is derived from an EMBL/GenBank/DDBJ whole genome shotgun (WGS) entry which is preliminary data.</text>
</comment>
<sequence>MSSEAEDTETFNEEETQVTTSFGKSQAQQTPVWWILHYKCPLIELVRQQIRSVGDYELPPLDTDTTRPNVQETSGEHTSTTSATHPAQILAFVLLLISTAITFIYGAFKGAEICSGAPGKCNICYSVDSDIFKIPGLMTFHKSKSPF</sequence>
<reference evidence="3 4" key="1">
    <citation type="journal article" date="2018" name="Elife">
        <title>Firefly genomes illuminate parallel origins of bioluminescence in beetles.</title>
        <authorList>
            <person name="Fallon T.R."/>
            <person name="Lower S.E."/>
            <person name="Chang C.H."/>
            <person name="Bessho-Uehara M."/>
            <person name="Martin G.J."/>
            <person name="Bewick A.J."/>
            <person name="Behringer M."/>
            <person name="Debat H.J."/>
            <person name="Wong I."/>
            <person name="Day J.C."/>
            <person name="Suvorov A."/>
            <person name="Silva C.J."/>
            <person name="Stanger-Hall K.F."/>
            <person name="Hall D.W."/>
            <person name="Schmitz R.J."/>
            <person name="Nelson D.R."/>
            <person name="Lewis S.M."/>
            <person name="Shigenobu S."/>
            <person name="Bybee S.M."/>
            <person name="Larracuente A.M."/>
            <person name="Oba Y."/>
            <person name="Weng J.K."/>
        </authorList>
    </citation>
    <scope>NUCLEOTIDE SEQUENCE [LARGE SCALE GENOMIC DNA]</scope>
    <source>
        <strain evidence="3">1611_PpyrPB1</strain>
        <tissue evidence="3">Whole body</tissue>
    </source>
</reference>
<organism evidence="3 4">
    <name type="scientific">Photinus pyralis</name>
    <name type="common">Common eastern firefly</name>
    <name type="synonym">Lampyris pyralis</name>
    <dbReference type="NCBI Taxonomy" id="7054"/>
    <lineage>
        <taxon>Eukaryota</taxon>
        <taxon>Metazoa</taxon>
        <taxon>Ecdysozoa</taxon>
        <taxon>Arthropoda</taxon>
        <taxon>Hexapoda</taxon>
        <taxon>Insecta</taxon>
        <taxon>Pterygota</taxon>
        <taxon>Neoptera</taxon>
        <taxon>Endopterygota</taxon>
        <taxon>Coleoptera</taxon>
        <taxon>Polyphaga</taxon>
        <taxon>Elateriformia</taxon>
        <taxon>Elateroidea</taxon>
        <taxon>Lampyridae</taxon>
        <taxon>Lampyrinae</taxon>
        <taxon>Photinus</taxon>
    </lineage>
</organism>
<feature type="transmembrane region" description="Helical" evidence="2">
    <location>
        <begin position="89"/>
        <end position="108"/>
    </location>
</feature>
<gene>
    <name evidence="3" type="ORF">PPYR_12816</name>
</gene>
<evidence type="ECO:0000313" key="3">
    <source>
        <dbReference type="EMBL" id="KAB0793196.1"/>
    </source>
</evidence>
<dbReference type="InParanoid" id="A0A5N4A788"/>
<accession>A0A5N4A788</accession>
<dbReference type="EMBL" id="VVIM01000009">
    <property type="protein sequence ID" value="KAB0793196.1"/>
    <property type="molecule type" value="Genomic_DNA"/>
</dbReference>
<proteinExistence type="predicted"/>
<keyword evidence="2" id="KW-1133">Transmembrane helix</keyword>
<name>A0A5N4A788_PHOPY</name>
<keyword evidence="2" id="KW-0472">Membrane</keyword>
<evidence type="ECO:0000256" key="1">
    <source>
        <dbReference type="SAM" id="MobiDB-lite"/>
    </source>
</evidence>
<feature type="compositionally biased region" description="Polar residues" evidence="1">
    <location>
        <begin position="66"/>
        <end position="82"/>
    </location>
</feature>
<feature type="compositionally biased region" description="Acidic residues" evidence="1">
    <location>
        <begin position="1"/>
        <end position="16"/>
    </location>
</feature>
<feature type="region of interest" description="Disordered" evidence="1">
    <location>
        <begin position="1"/>
        <end position="23"/>
    </location>
</feature>
<dbReference type="Proteomes" id="UP000327044">
    <property type="component" value="Unassembled WGS sequence"/>
</dbReference>
<feature type="region of interest" description="Disordered" evidence="1">
    <location>
        <begin position="61"/>
        <end position="82"/>
    </location>
</feature>
<keyword evidence="4" id="KW-1185">Reference proteome</keyword>
<protein>
    <submittedName>
        <fullName evidence="3">Uncharacterized protein</fullName>
    </submittedName>
</protein>
<keyword evidence="2" id="KW-0812">Transmembrane</keyword>
<evidence type="ECO:0000313" key="4">
    <source>
        <dbReference type="Proteomes" id="UP000327044"/>
    </source>
</evidence>